<dbReference type="InterPro" id="IPR006093">
    <property type="entry name" value="Oxy_OxRdtase_FAD_BS"/>
</dbReference>
<evidence type="ECO:0000256" key="5">
    <source>
        <dbReference type="ARBA" id="ARBA00023002"/>
    </source>
</evidence>
<comment type="cofactor">
    <cofactor evidence="1">
        <name>FAD</name>
        <dbReference type="ChEBI" id="CHEBI:57692"/>
    </cofactor>
</comment>
<proteinExistence type="inferred from homology"/>
<dbReference type="InterPro" id="IPR016166">
    <property type="entry name" value="FAD-bd_PCMH"/>
</dbReference>
<dbReference type="GO" id="GO:0071949">
    <property type="term" value="F:FAD binding"/>
    <property type="evidence" value="ECO:0007669"/>
    <property type="project" value="InterPro"/>
</dbReference>
<dbReference type="Gene3D" id="3.40.462.20">
    <property type="match status" value="1"/>
</dbReference>
<dbReference type="HOGENOM" id="CLU_018354_10_0_11"/>
<accession>I1CZH5</accession>
<dbReference type="STRING" id="928724.SacglDRAFT_01168"/>
<dbReference type="RefSeq" id="WP_005462514.1">
    <property type="nucleotide sequence ID" value="NZ_CM001484.1"/>
</dbReference>
<dbReference type="OrthoDB" id="9775082at2"/>
<organism evidence="7 8">
    <name type="scientific">Saccharomonospora glauca K62</name>
    <dbReference type="NCBI Taxonomy" id="928724"/>
    <lineage>
        <taxon>Bacteria</taxon>
        <taxon>Bacillati</taxon>
        <taxon>Actinomycetota</taxon>
        <taxon>Actinomycetes</taxon>
        <taxon>Pseudonocardiales</taxon>
        <taxon>Pseudonocardiaceae</taxon>
        <taxon>Saccharomonospora</taxon>
    </lineage>
</organism>
<name>I1CZH5_9PSEU</name>
<sequence>MSATLHPLDKGDVRALRAALTGTALTPEDLGYEDVRAVFNAMLTARPAVIARCATPDDVTAALGFAADHGLEVAVRGGGHSVAGASLVEGGLVVDLRPMNHVTVDADRGTVTVGGGATWADLDRATQPYHLATTGGRVSTTGVAGLTLGGGSGWLERRFGLACDNLLSVDLLTADGRRLSVDDEHYPELFWGLHGGGGNFGVATSLTFALHQLPEFCVALLVWPAEDGRAVASLYRDLLTDAPDAAGGGLLYHTAAPDDPVPPELVDTLCCAVLVTYTGPVEELREFVAPLLAAEPRGELVTEVPYAEFQGMLDDPPGQRNYWSDENLRKLPDEALDRFCARATEMPVPSASQQLLFPWGGAIAGGRDWPGFDRDAAWAVHPFGVYLDPADDERVRAWSRGLCADVRPWGTGDTYLNFIGDEGHDRVVAGYGERNYQRLAELKGEYDPDDIFHRWHDIRPRRRGRPVVADAD</sequence>
<dbReference type="SUPFAM" id="SSF56176">
    <property type="entry name" value="FAD-binding/transporter-associated domain-like"/>
    <property type="match status" value="1"/>
</dbReference>
<dbReference type="PANTHER" id="PTHR42973">
    <property type="entry name" value="BINDING OXIDOREDUCTASE, PUTATIVE (AFU_ORTHOLOGUE AFUA_1G17690)-RELATED"/>
    <property type="match status" value="1"/>
</dbReference>
<dbReference type="InterPro" id="IPR012951">
    <property type="entry name" value="BBE"/>
</dbReference>
<dbReference type="PANTHER" id="PTHR42973:SF39">
    <property type="entry name" value="FAD-BINDING PCMH-TYPE DOMAIN-CONTAINING PROTEIN"/>
    <property type="match status" value="1"/>
</dbReference>
<dbReference type="Proteomes" id="UP000005087">
    <property type="component" value="Chromosome"/>
</dbReference>
<dbReference type="Pfam" id="PF08031">
    <property type="entry name" value="BBE"/>
    <property type="match status" value="1"/>
</dbReference>
<dbReference type="InterPro" id="IPR036318">
    <property type="entry name" value="FAD-bd_PCMH-like_sf"/>
</dbReference>
<dbReference type="EMBL" id="CM001484">
    <property type="protein sequence ID" value="EIE98099.1"/>
    <property type="molecule type" value="Genomic_DNA"/>
</dbReference>
<gene>
    <name evidence="7" type="ORF">SacglDRAFT_01168</name>
</gene>
<keyword evidence="8" id="KW-1185">Reference proteome</keyword>
<dbReference type="AlphaFoldDB" id="I1CZH5"/>
<dbReference type="eggNOG" id="COG0277">
    <property type="taxonomic scope" value="Bacteria"/>
</dbReference>
<reference evidence="7 8" key="1">
    <citation type="submission" date="2011-09" db="EMBL/GenBank/DDBJ databases">
        <authorList>
            <consortium name="US DOE Joint Genome Institute (JGI-PGF)"/>
            <person name="Lucas S."/>
            <person name="Han J."/>
            <person name="Lapidus A."/>
            <person name="Cheng J.-F."/>
            <person name="Goodwin L."/>
            <person name="Pitluck S."/>
            <person name="Peters L."/>
            <person name="Land M.L."/>
            <person name="Hauser L."/>
            <person name="Brambilla E."/>
            <person name="Klenk H.-P."/>
            <person name="Woyke T.J."/>
        </authorList>
    </citation>
    <scope>NUCLEOTIDE SEQUENCE [LARGE SCALE GENOMIC DNA]</scope>
    <source>
        <strain evidence="7 8">K62</strain>
    </source>
</reference>
<dbReference type="PROSITE" id="PS00862">
    <property type="entry name" value="OX2_COVAL_FAD"/>
    <property type="match status" value="1"/>
</dbReference>
<evidence type="ECO:0000256" key="2">
    <source>
        <dbReference type="ARBA" id="ARBA00005466"/>
    </source>
</evidence>
<dbReference type="Gene3D" id="3.30.43.10">
    <property type="entry name" value="Uridine Diphospho-n-acetylenolpyruvylglucosamine Reductase, domain 2"/>
    <property type="match status" value="1"/>
</dbReference>
<dbReference type="InterPro" id="IPR016167">
    <property type="entry name" value="FAD-bd_PCMH_sub1"/>
</dbReference>
<evidence type="ECO:0000256" key="1">
    <source>
        <dbReference type="ARBA" id="ARBA00001974"/>
    </source>
</evidence>
<dbReference type="InterPro" id="IPR016169">
    <property type="entry name" value="FAD-bd_PCMH_sub2"/>
</dbReference>
<evidence type="ECO:0000256" key="3">
    <source>
        <dbReference type="ARBA" id="ARBA00022630"/>
    </source>
</evidence>
<evidence type="ECO:0000259" key="6">
    <source>
        <dbReference type="PROSITE" id="PS51387"/>
    </source>
</evidence>
<reference evidence="8" key="2">
    <citation type="submission" date="2012-01" db="EMBL/GenBank/DDBJ databases">
        <title>Noncontiguous Finished sequence of chromosome of Saccharomonospora glauca K62.</title>
        <authorList>
            <consortium name="US DOE Joint Genome Institute"/>
            <person name="Lucas S."/>
            <person name="Han J."/>
            <person name="Lapidus A."/>
            <person name="Cheng J.-F."/>
            <person name="Goodwin L."/>
            <person name="Pitluck S."/>
            <person name="Peters L."/>
            <person name="Mikhailova N."/>
            <person name="Held B."/>
            <person name="Detter J.C."/>
            <person name="Han C."/>
            <person name="Tapia R."/>
            <person name="Land M."/>
            <person name="Hauser L."/>
            <person name="Kyrpides N."/>
            <person name="Ivanova N."/>
            <person name="Pagani I."/>
            <person name="Brambilla E.-M."/>
            <person name="Klenk H.-P."/>
            <person name="Woyke T."/>
        </authorList>
    </citation>
    <scope>NUCLEOTIDE SEQUENCE [LARGE SCALE GENOMIC DNA]</scope>
    <source>
        <strain evidence="8">K62</strain>
    </source>
</reference>
<dbReference type="InterPro" id="IPR050416">
    <property type="entry name" value="FAD-linked_Oxidoreductase"/>
</dbReference>
<evidence type="ECO:0000313" key="8">
    <source>
        <dbReference type="Proteomes" id="UP000005087"/>
    </source>
</evidence>
<dbReference type="Pfam" id="PF01565">
    <property type="entry name" value="FAD_binding_4"/>
    <property type="match status" value="1"/>
</dbReference>
<dbReference type="GO" id="GO:0016491">
    <property type="term" value="F:oxidoreductase activity"/>
    <property type="evidence" value="ECO:0007669"/>
    <property type="project" value="UniProtKB-KW"/>
</dbReference>
<evidence type="ECO:0000256" key="4">
    <source>
        <dbReference type="ARBA" id="ARBA00022827"/>
    </source>
</evidence>
<dbReference type="PROSITE" id="PS51387">
    <property type="entry name" value="FAD_PCMH"/>
    <property type="match status" value="1"/>
</dbReference>
<keyword evidence="4" id="KW-0274">FAD</keyword>
<feature type="domain" description="FAD-binding PCMH-type" evidence="6">
    <location>
        <begin position="43"/>
        <end position="213"/>
    </location>
</feature>
<keyword evidence="3" id="KW-0285">Flavoprotein</keyword>
<dbReference type="InterPro" id="IPR006094">
    <property type="entry name" value="Oxid_FAD_bind_N"/>
</dbReference>
<dbReference type="InterPro" id="IPR016164">
    <property type="entry name" value="FAD-linked_Oxase-like_C"/>
</dbReference>
<protein>
    <submittedName>
        <fullName evidence="7">FAD/FMN-dependent dehydrogenase</fullName>
    </submittedName>
</protein>
<comment type="similarity">
    <text evidence="2">Belongs to the oxygen-dependent FAD-linked oxidoreductase family.</text>
</comment>
<keyword evidence="5" id="KW-0560">Oxidoreductase</keyword>
<dbReference type="Gene3D" id="3.30.465.10">
    <property type="match status" value="1"/>
</dbReference>
<dbReference type="SUPFAM" id="SSF55103">
    <property type="entry name" value="FAD-linked oxidases, C-terminal domain"/>
    <property type="match status" value="1"/>
</dbReference>
<evidence type="ECO:0000313" key="7">
    <source>
        <dbReference type="EMBL" id="EIE98099.1"/>
    </source>
</evidence>